<accession>A0ABV1AAE1</accession>
<reference evidence="2 3" key="1">
    <citation type="submission" date="2021-06" db="EMBL/GenBank/DDBJ databases">
        <authorList>
            <person name="Palmer J.M."/>
        </authorList>
    </citation>
    <scope>NUCLEOTIDE SEQUENCE [LARGE SCALE GENOMIC DNA]</scope>
    <source>
        <strain evidence="2 3">AS_MEX2019</strain>
        <tissue evidence="2">Muscle</tissue>
    </source>
</reference>
<evidence type="ECO:0000313" key="3">
    <source>
        <dbReference type="Proteomes" id="UP001469553"/>
    </source>
</evidence>
<gene>
    <name evidence="2" type="ORF">AMECASPLE_018060</name>
</gene>
<name>A0ABV1AAE1_9TELE</name>
<evidence type="ECO:0000256" key="1">
    <source>
        <dbReference type="SAM" id="MobiDB-lite"/>
    </source>
</evidence>
<dbReference type="Proteomes" id="UP001469553">
    <property type="component" value="Unassembled WGS sequence"/>
</dbReference>
<feature type="region of interest" description="Disordered" evidence="1">
    <location>
        <begin position="45"/>
        <end position="68"/>
    </location>
</feature>
<evidence type="ECO:0000313" key="2">
    <source>
        <dbReference type="EMBL" id="MEQ2315032.1"/>
    </source>
</evidence>
<organism evidence="2 3">
    <name type="scientific">Ameca splendens</name>
    <dbReference type="NCBI Taxonomy" id="208324"/>
    <lineage>
        <taxon>Eukaryota</taxon>
        <taxon>Metazoa</taxon>
        <taxon>Chordata</taxon>
        <taxon>Craniata</taxon>
        <taxon>Vertebrata</taxon>
        <taxon>Euteleostomi</taxon>
        <taxon>Actinopterygii</taxon>
        <taxon>Neopterygii</taxon>
        <taxon>Teleostei</taxon>
        <taxon>Neoteleostei</taxon>
        <taxon>Acanthomorphata</taxon>
        <taxon>Ovalentaria</taxon>
        <taxon>Atherinomorphae</taxon>
        <taxon>Cyprinodontiformes</taxon>
        <taxon>Goodeidae</taxon>
        <taxon>Ameca</taxon>
    </lineage>
</organism>
<comment type="caution">
    <text evidence="2">The sequence shown here is derived from an EMBL/GenBank/DDBJ whole genome shotgun (WGS) entry which is preliminary data.</text>
</comment>
<proteinExistence type="predicted"/>
<sequence>MSEYMCKCVKGRLHRCRDLGVQQTNHQLDHIASMLQHSLSLQTSVSTEGTVAAPDSQRLPHSRDVTSLNPEKYSGEVENCRGFLLQCTLVFNRSPASSPP</sequence>
<protein>
    <submittedName>
        <fullName evidence="2">Uncharacterized protein</fullName>
    </submittedName>
</protein>
<keyword evidence="3" id="KW-1185">Reference proteome</keyword>
<dbReference type="EMBL" id="JAHRIP010086024">
    <property type="protein sequence ID" value="MEQ2315032.1"/>
    <property type="molecule type" value="Genomic_DNA"/>
</dbReference>